<dbReference type="InterPro" id="IPR027463">
    <property type="entry name" value="AcrB_DN_DC_subdom"/>
</dbReference>
<dbReference type="PANTHER" id="PTHR32063">
    <property type="match status" value="1"/>
</dbReference>
<dbReference type="SUPFAM" id="SSF82866">
    <property type="entry name" value="Multidrug efflux transporter AcrB transmembrane domain"/>
    <property type="match status" value="2"/>
</dbReference>
<comment type="caution">
    <text evidence="2">The sequence shown here is derived from an EMBL/GenBank/DDBJ whole genome shotgun (WGS) entry which is preliminary data.</text>
</comment>
<dbReference type="PANTHER" id="PTHR32063:SF24">
    <property type="entry name" value="CATION EFFLUX SYSTEM (ACRB_ACRD_ACRF FAMILY)"/>
    <property type="match status" value="1"/>
</dbReference>
<keyword evidence="1" id="KW-1133">Transmembrane helix</keyword>
<dbReference type="Gene3D" id="3.30.70.1320">
    <property type="entry name" value="Multidrug efflux transporter AcrB pore domain like"/>
    <property type="match status" value="1"/>
</dbReference>
<feature type="transmembrane region" description="Helical" evidence="1">
    <location>
        <begin position="12"/>
        <end position="32"/>
    </location>
</feature>
<feature type="transmembrane region" description="Helical" evidence="1">
    <location>
        <begin position="335"/>
        <end position="352"/>
    </location>
</feature>
<reference evidence="2" key="1">
    <citation type="submission" date="2019-11" db="EMBL/GenBank/DDBJ databases">
        <title>Microbial mats filling the niche in hypersaline microbial mats.</title>
        <authorList>
            <person name="Wong H.L."/>
            <person name="Macleod F.I."/>
            <person name="White R.A. III"/>
            <person name="Burns B.P."/>
        </authorList>
    </citation>
    <scope>NUCLEOTIDE SEQUENCE</scope>
    <source>
        <strain evidence="2">Rbin_158</strain>
    </source>
</reference>
<dbReference type="EMBL" id="WJJP01000339">
    <property type="protein sequence ID" value="MBD3325022.1"/>
    <property type="molecule type" value="Genomic_DNA"/>
</dbReference>
<dbReference type="SUPFAM" id="SSF82693">
    <property type="entry name" value="Multidrug efflux transporter AcrB pore domain, PN1, PN2, PC1 and PC2 subdomains"/>
    <property type="match status" value="3"/>
</dbReference>
<dbReference type="GO" id="GO:0042910">
    <property type="term" value="F:xenobiotic transmembrane transporter activity"/>
    <property type="evidence" value="ECO:0007669"/>
    <property type="project" value="TreeGrafter"/>
</dbReference>
<feature type="transmembrane region" description="Helical" evidence="1">
    <location>
        <begin position="428"/>
        <end position="452"/>
    </location>
</feature>
<dbReference type="Gene3D" id="3.30.2090.10">
    <property type="entry name" value="Multidrug efflux transporter AcrB TolC docking domain, DN and DC subdomains"/>
    <property type="match status" value="2"/>
</dbReference>
<dbReference type="InterPro" id="IPR001036">
    <property type="entry name" value="Acrflvin-R"/>
</dbReference>
<organism evidence="2 3">
    <name type="scientific">candidate division KSB3 bacterium</name>
    <dbReference type="NCBI Taxonomy" id="2044937"/>
    <lineage>
        <taxon>Bacteria</taxon>
        <taxon>candidate division KSB3</taxon>
    </lineage>
</organism>
<dbReference type="Gene3D" id="1.20.1640.10">
    <property type="entry name" value="Multidrug efflux transporter AcrB transmembrane domain"/>
    <property type="match status" value="2"/>
</dbReference>
<keyword evidence="1" id="KW-0812">Transmembrane</keyword>
<dbReference type="Gene3D" id="3.30.70.1430">
    <property type="entry name" value="Multidrug efflux transporter AcrB pore domain"/>
    <property type="match status" value="2"/>
</dbReference>
<feature type="transmembrane region" description="Helical" evidence="1">
    <location>
        <begin position="888"/>
        <end position="907"/>
    </location>
</feature>
<protein>
    <submittedName>
        <fullName evidence="2">MMPL family transporter</fullName>
    </submittedName>
</protein>
<keyword evidence="1" id="KW-0472">Membrane</keyword>
<feature type="transmembrane region" description="Helical" evidence="1">
    <location>
        <begin position="861"/>
        <end position="881"/>
    </location>
</feature>
<feature type="non-terminal residue" evidence="2">
    <location>
        <position position="911"/>
    </location>
</feature>
<evidence type="ECO:0000313" key="2">
    <source>
        <dbReference type="EMBL" id="MBD3325022.1"/>
    </source>
</evidence>
<dbReference type="PRINTS" id="PR00702">
    <property type="entry name" value="ACRIFLAVINRP"/>
</dbReference>
<evidence type="ECO:0000256" key="1">
    <source>
        <dbReference type="SAM" id="Phobius"/>
    </source>
</evidence>
<evidence type="ECO:0000313" key="3">
    <source>
        <dbReference type="Proteomes" id="UP000649604"/>
    </source>
</evidence>
<proteinExistence type="predicted"/>
<dbReference type="AlphaFoldDB" id="A0A9D5JVG8"/>
<dbReference type="Gene3D" id="3.30.70.1440">
    <property type="entry name" value="Multidrug efflux transporter AcrB pore domain"/>
    <property type="match status" value="1"/>
</dbReference>
<dbReference type="GO" id="GO:0005886">
    <property type="term" value="C:plasma membrane"/>
    <property type="evidence" value="ECO:0007669"/>
    <property type="project" value="TreeGrafter"/>
</dbReference>
<feature type="transmembrane region" description="Helical" evidence="1">
    <location>
        <begin position="357"/>
        <end position="376"/>
    </location>
</feature>
<name>A0A9D5JVG8_9BACT</name>
<sequence length="911" mass="100835">MLISNVSITHKTTVLILIVIIVIIGVNAYITLPREAAPDITFPFIMVFSNYEGTSPSDMESLVTRPLERKLQTLSEVKEMTSTSMEGSSQIFLEFETDVDTDTALQQVRDKVDQAKPDLPSDMNDPIINEFSSSDWPIMFVVISGEVGLVQLKHIAEELEEEIEGVSGVLEAEIVGGLEREIRVEYNQDRLTAYGLVLSQVIQTVRNNNQNMPGGSLDIGEARYVLKAPAEISSPTEIDNLVIAVKDGKPIYISDVADIRDTYKDRDSYSRLNGVESVSIRVTKRAGEHLLRIAEEIKQIVNRREETLPEQVAITVTSDQSEEIYTMVADLENNIVTGLLLVLIVIFTSLGFRNAILVALAIPFSMLFSFFIIQSLGITLNFVVLFSLILALGMLVDNAIVIVENIYRHHTTERKPLIRAAMEGTSEVAWPVIASTATTVAAFIPLLFWPGIMGEFMGYLPKTVIIALLASLFVAMVITPTLSSIFIKASTRPPKKPKKGKSKQFGPIVRTYRRLLSFSLQYRLLFLFLFFSVLVLMIYAFTQSGLGVEMFPDTEPRRITVKLQAPEGTNIQQTNNFASKAETILKKYGNIRYVTTMVGNDGPNSAEIVVDMVDRELRKGPQEPGTDDGKIYFKNSNDTLEAVRQDLVASIVGAEVNVDKAEEGPPVGAPINVEIHGDEYEILAQIAEELKTNIQDLPGIVDLQDDYEAGLPEIQIDIDKERAALLDLDAATIGFLIKGAVNGIEIGKYHEGEDEYDIVARLPEEQRENIQNIMRIRIPDPTGDPIPLSSVATISTTSGLSAIKHIDQRRVVTVSSNVAKGFNAQRVLGEVRKIANSIQLPVGYVFQYTGENEEMQKSQAFMSKAFVIAVLLIAFVLVTQFDSILTPFIIMTSVILSFIGVFLGLIMTQKP</sequence>
<gene>
    <name evidence="2" type="ORF">GF339_10585</name>
</gene>
<feature type="transmembrane region" description="Helical" evidence="1">
    <location>
        <begin position="382"/>
        <end position="407"/>
    </location>
</feature>
<dbReference type="Pfam" id="PF00873">
    <property type="entry name" value="ACR_tran"/>
    <property type="match status" value="1"/>
</dbReference>
<dbReference type="Proteomes" id="UP000649604">
    <property type="component" value="Unassembled WGS sequence"/>
</dbReference>
<feature type="transmembrane region" description="Helical" evidence="1">
    <location>
        <begin position="464"/>
        <end position="487"/>
    </location>
</feature>
<feature type="transmembrane region" description="Helical" evidence="1">
    <location>
        <begin position="520"/>
        <end position="541"/>
    </location>
</feature>
<accession>A0A9D5JVG8</accession>
<dbReference type="FunFam" id="3.30.70.1430:FF:000001">
    <property type="entry name" value="Efflux pump membrane transporter"/>
    <property type="match status" value="1"/>
</dbReference>
<dbReference type="SUPFAM" id="SSF82714">
    <property type="entry name" value="Multidrug efflux transporter AcrB TolC docking domain, DN and DC subdomains"/>
    <property type="match status" value="2"/>
</dbReference>